<dbReference type="InParanoid" id="K5W3L7"/>
<dbReference type="GO" id="GO:0005506">
    <property type="term" value="F:iron ion binding"/>
    <property type="evidence" value="ECO:0007669"/>
    <property type="project" value="InterPro"/>
</dbReference>
<dbReference type="AlphaFoldDB" id="K5W3L7"/>
<reference evidence="1 2" key="1">
    <citation type="journal article" date="2012" name="BMC Genomics">
        <title>Comparative genomics of the white-rot fungi, Phanerochaete carnosa and P. chrysosporium, to elucidate the genetic basis of the distinct wood types they colonize.</title>
        <authorList>
            <person name="Suzuki H."/>
            <person name="MacDonald J."/>
            <person name="Syed K."/>
            <person name="Salamov A."/>
            <person name="Hori C."/>
            <person name="Aerts A."/>
            <person name="Henrissat B."/>
            <person name="Wiebenga A."/>
            <person name="vanKuyk P.A."/>
            <person name="Barry K."/>
            <person name="Lindquist E."/>
            <person name="LaButti K."/>
            <person name="Lapidus A."/>
            <person name="Lucas S."/>
            <person name="Coutinho P."/>
            <person name="Gong Y."/>
            <person name="Samejima M."/>
            <person name="Mahadevan R."/>
            <person name="Abou-Zaid M."/>
            <person name="de Vries R.P."/>
            <person name="Igarashi K."/>
            <person name="Yadav J.S."/>
            <person name="Grigoriev I.V."/>
            <person name="Master E.R."/>
        </authorList>
    </citation>
    <scope>NUCLEOTIDE SEQUENCE [LARGE SCALE GENOMIC DNA]</scope>
    <source>
        <strain evidence="1 2">HHB-10118-sp</strain>
    </source>
</reference>
<dbReference type="GO" id="GO:0016705">
    <property type="term" value="F:oxidoreductase activity, acting on paired donors, with incorporation or reduction of molecular oxygen"/>
    <property type="evidence" value="ECO:0007669"/>
    <property type="project" value="InterPro"/>
</dbReference>
<dbReference type="OrthoDB" id="1470350at2759"/>
<dbReference type="SUPFAM" id="SSF48264">
    <property type="entry name" value="Cytochrome P450"/>
    <property type="match status" value="1"/>
</dbReference>
<dbReference type="InterPro" id="IPR036396">
    <property type="entry name" value="Cyt_P450_sf"/>
</dbReference>
<organism evidence="1 2">
    <name type="scientific">Phanerochaete carnosa (strain HHB-10118-sp)</name>
    <name type="common">White-rot fungus</name>
    <name type="synonym">Peniophora carnosa</name>
    <dbReference type="NCBI Taxonomy" id="650164"/>
    <lineage>
        <taxon>Eukaryota</taxon>
        <taxon>Fungi</taxon>
        <taxon>Dikarya</taxon>
        <taxon>Basidiomycota</taxon>
        <taxon>Agaricomycotina</taxon>
        <taxon>Agaricomycetes</taxon>
        <taxon>Polyporales</taxon>
        <taxon>Phanerochaetaceae</taxon>
        <taxon>Phanerochaete</taxon>
    </lineage>
</organism>
<evidence type="ECO:0000313" key="2">
    <source>
        <dbReference type="Proteomes" id="UP000008370"/>
    </source>
</evidence>
<sequence>MLAPNYSYVHLSVFYETLRLFLPVPGVPKFAAEDATLVATYSSGNKVAIPVPQGSGIVLCIPGLHHNRTPSRIGYASLALPLNTLLEGPIRFQAGAVPRQ</sequence>
<dbReference type="Gene3D" id="1.10.630.10">
    <property type="entry name" value="Cytochrome P450"/>
    <property type="match status" value="1"/>
</dbReference>
<keyword evidence="2" id="KW-1185">Reference proteome</keyword>
<dbReference type="HOGENOM" id="CLU_2307050_0_0_1"/>
<dbReference type="Proteomes" id="UP000008370">
    <property type="component" value="Unassembled WGS sequence"/>
</dbReference>
<dbReference type="KEGG" id="pco:PHACADRAFT_197951"/>
<proteinExistence type="predicted"/>
<gene>
    <name evidence="1" type="ORF">PHACADRAFT_197951</name>
</gene>
<dbReference type="GO" id="GO:0004497">
    <property type="term" value="F:monooxygenase activity"/>
    <property type="evidence" value="ECO:0007669"/>
    <property type="project" value="InterPro"/>
</dbReference>
<evidence type="ECO:0000313" key="1">
    <source>
        <dbReference type="EMBL" id="EKM53519.1"/>
    </source>
</evidence>
<dbReference type="RefSeq" id="XP_007398207.1">
    <property type="nucleotide sequence ID" value="XM_007398145.1"/>
</dbReference>
<dbReference type="EMBL" id="JH930474">
    <property type="protein sequence ID" value="EKM53519.1"/>
    <property type="molecule type" value="Genomic_DNA"/>
</dbReference>
<name>K5W3L7_PHACS</name>
<protein>
    <submittedName>
        <fullName evidence="1">Uncharacterized protein</fullName>
    </submittedName>
</protein>
<dbReference type="GO" id="GO:0020037">
    <property type="term" value="F:heme binding"/>
    <property type="evidence" value="ECO:0007669"/>
    <property type="project" value="InterPro"/>
</dbReference>
<accession>K5W3L7</accession>
<dbReference type="STRING" id="650164.K5W3L7"/>
<dbReference type="GeneID" id="18911284"/>